<keyword evidence="3" id="KW-0964">Secreted</keyword>
<evidence type="ECO:0000256" key="3">
    <source>
        <dbReference type="ARBA" id="ARBA00022525"/>
    </source>
</evidence>
<evidence type="ECO:0000256" key="2">
    <source>
        <dbReference type="ARBA" id="ARBA00010701"/>
    </source>
</evidence>
<evidence type="ECO:0000313" key="7">
    <source>
        <dbReference type="Proteomes" id="UP000324222"/>
    </source>
</evidence>
<evidence type="ECO:0000313" key="6">
    <source>
        <dbReference type="EMBL" id="MPC39693.1"/>
    </source>
</evidence>
<dbReference type="Pfam" id="PF00151">
    <property type="entry name" value="Lipase"/>
    <property type="match status" value="1"/>
</dbReference>
<dbReference type="PRINTS" id="PR00821">
    <property type="entry name" value="TAGLIPASE"/>
</dbReference>
<accession>A0A5B7F3N3</accession>
<dbReference type="InterPro" id="IPR000734">
    <property type="entry name" value="TAG_lipase"/>
</dbReference>
<dbReference type="InterPro" id="IPR029058">
    <property type="entry name" value="AB_hydrolase_fold"/>
</dbReference>
<reference evidence="6 7" key="1">
    <citation type="submission" date="2019-05" db="EMBL/GenBank/DDBJ databases">
        <title>Another draft genome of Portunus trituberculatus and its Hox gene families provides insights of decapod evolution.</title>
        <authorList>
            <person name="Jeong J.-H."/>
            <person name="Song I."/>
            <person name="Kim S."/>
            <person name="Choi T."/>
            <person name="Kim D."/>
            <person name="Ryu S."/>
            <person name="Kim W."/>
        </authorList>
    </citation>
    <scope>NUCLEOTIDE SEQUENCE [LARGE SCALE GENOMIC DNA]</scope>
    <source>
        <tissue evidence="6">Muscle</tissue>
    </source>
</reference>
<evidence type="ECO:0000259" key="5">
    <source>
        <dbReference type="Pfam" id="PF00151"/>
    </source>
</evidence>
<feature type="domain" description="Lipase" evidence="5">
    <location>
        <begin position="28"/>
        <end position="263"/>
    </location>
</feature>
<dbReference type="GO" id="GO:0016042">
    <property type="term" value="P:lipid catabolic process"/>
    <property type="evidence" value="ECO:0007669"/>
    <property type="project" value="TreeGrafter"/>
</dbReference>
<dbReference type="SUPFAM" id="SSF53474">
    <property type="entry name" value="alpha/beta-Hydrolases"/>
    <property type="match status" value="1"/>
</dbReference>
<dbReference type="GO" id="GO:0016298">
    <property type="term" value="F:lipase activity"/>
    <property type="evidence" value="ECO:0007669"/>
    <property type="project" value="InterPro"/>
</dbReference>
<organism evidence="6 7">
    <name type="scientific">Portunus trituberculatus</name>
    <name type="common">Swimming crab</name>
    <name type="synonym">Neptunus trituberculatus</name>
    <dbReference type="NCBI Taxonomy" id="210409"/>
    <lineage>
        <taxon>Eukaryota</taxon>
        <taxon>Metazoa</taxon>
        <taxon>Ecdysozoa</taxon>
        <taxon>Arthropoda</taxon>
        <taxon>Crustacea</taxon>
        <taxon>Multicrustacea</taxon>
        <taxon>Malacostraca</taxon>
        <taxon>Eumalacostraca</taxon>
        <taxon>Eucarida</taxon>
        <taxon>Decapoda</taxon>
        <taxon>Pleocyemata</taxon>
        <taxon>Brachyura</taxon>
        <taxon>Eubrachyura</taxon>
        <taxon>Portunoidea</taxon>
        <taxon>Portunidae</taxon>
        <taxon>Portuninae</taxon>
        <taxon>Portunus</taxon>
    </lineage>
</organism>
<keyword evidence="7" id="KW-1185">Reference proteome</keyword>
<proteinExistence type="inferred from homology"/>
<evidence type="ECO:0000256" key="1">
    <source>
        <dbReference type="ARBA" id="ARBA00004613"/>
    </source>
</evidence>
<sequence length="269" mass="29026">MLVAAGPIAVPRVGRDGVVPTPTWKWSAILKQCDCNIITVDWKLLAAAPWYFSAVSNVYKTAKHTASLLDWMAGEVGLMPKQLHITGHSLGAHCAGLTGKYIKTGLASRVTGLDPAGPLFYFVSNDKRLYKTDAEFVDVLHTNGGSIIKGECGLTEPLGHVDYYPNGGQHQPGCLLGEGLEVFEYVDLLKGACSHMRAPLLWIESIAAVPPALPFTSWPCSDWDTYSSGKCPTCGQGCLNMGYQTKTNLRGSYFLRTKAAAPYALGDTQ</sequence>
<comment type="subcellular location">
    <subcellularLocation>
        <location evidence="1">Secreted</location>
    </subcellularLocation>
</comment>
<name>A0A5B7F3N3_PORTR</name>
<dbReference type="Gene3D" id="3.40.50.1820">
    <property type="entry name" value="alpha/beta hydrolase"/>
    <property type="match status" value="1"/>
</dbReference>
<comment type="similarity">
    <text evidence="2 4">Belongs to the AB hydrolase superfamily. Lipase family.</text>
</comment>
<evidence type="ECO:0000256" key="4">
    <source>
        <dbReference type="RuleBase" id="RU004262"/>
    </source>
</evidence>
<keyword evidence="6" id="KW-0449">Lipoprotein</keyword>
<dbReference type="EMBL" id="VSRR010004443">
    <property type="protein sequence ID" value="MPC39693.1"/>
    <property type="molecule type" value="Genomic_DNA"/>
</dbReference>
<gene>
    <name evidence="6" type="primary">LPL</name>
    <name evidence="6" type="ORF">E2C01_033239</name>
</gene>
<dbReference type="PANTHER" id="PTHR11610">
    <property type="entry name" value="LIPASE"/>
    <property type="match status" value="1"/>
</dbReference>
<comment type="caution">
    <text evidence="6">The sequence shown here is derived from an EMBL/GenBank/DDBJ whole genome shotgun (WGS) entry which is preliminary data.</text>
</comment>
<protein>
    <submittedName>
        <fullName evidence="6">Lipoprotein lipase</fullName>
    </submittedName>
</protein>
<dbReference type="InterPro" id="IPR013818">
    <property type="entry name" value="Lipase"/>
</dbReference>
<dbReference type="GO" id="GO:0005615">
    <property type="term" value="C:extracellular space"/>
    <property type="evidence" value="ECO:0007669"/>
    <property type="project" value="TreeGrafter"/>
</dbReference>
<dbReference type="Proteomes" id="UP000324222">
    <property type="component" value="Unassembled WGS sequence"/>
</dbReference>
<dbReference type="OrthoDB" id="199913at2759"/>
<dbReference type="AlphaFoldDB" id="A0A5B7F3N3"/>